<dbReference type="AlphaFoldDB" id="A0A6I8N8G3"/>
<proteinExistence type="inferred from homology"/>
<feature type="region of interest" description="Disordered" evidence="4">
    <location>
        <begin position="1"/>
        <end position="33"/>
    </location>
</feature>
<dbReference type="PANTHER" id="PTHR22461">
    <property type="entry name" value="SERINE-RICH COILED-COIL DOMAIN-CONTAINING PROTEIN 2-RELATED"/>
    <property type="match status" value="1"/>
</dbReference>
<reference evidence="5 6" key="1">
    <citation type="journal article" date="2008" name="Nature">
        <title>Genome analysis of the platypus reveals unique signatures of evolution.</title>
        <authorList>
            <person name="Warren W.C."/>
            <person name="Hillier L.W."/>
            <person name="Marshall Graves J.A."/>
            <person name="Birney E."/>
            <person name="Ponting C.P."/>
            <person name="Grutzner F."/>
            <person name="Belov K."/>
            <person name="Miller W."/>
            <person name="Clarke L."/>
            <person name="Chinwalla A.T."/>
            <person name="Yang S.P."/>
            <person name="Heger A."/>
            <person name="Locke D.P."/>
            <person name="Miethke P."/>
            <person name="Waters P.D."/>
            <person name="Veyrunes F."/>
            <person name="Fulton L."/>
            <person name="Fulton B."/>
            <person name="Graves T."/>
            <person name="Wallis J."/>
            <person name="Puente X.S."/>
            <person name="Lopez-Otin C."/>
            <person name="Ordonez G.R."/>
            <person name="Eichler E.E."/>
            <person name="Chen L."/>
            <person name="Cheng Z."/>
            <person name="Deakin J.E."/>
            <person name="Alsop A."/>
            <person name="Thompson K."/>
            <person name="Kirby P."/>
            <person name="Papenfuss A.T."/>
            <person name="Wakefield M.J."/>
            <person name="Olender T."/>
            <person name="Lancet D."/>
            <person name="Huttley G.A."/>
            <person name="Smit A.F."/>
            <person name="Pask A."/>
            <person name="Temple-Smith P."/>
            <person name="Batzer M.A."/>
            <person name="Walker J.A."/>
            <person name="Konkel M.K."/>
            <person name="Harris R.S."/>
            <person name="Whittington C.M."/>
            <person name="Wong E.S."/>
            <person name="Gemmell N.J."/>
            <person name="Buschiazzo E."/>
            <person name="Vargas Jentzsch I.M."/>
            <person name="Merkel A."/>
            <person name="Schmitz J."/>
            <person name="Zemann A."/>
            <person name="Churakov G."/>
            <person name="Kriegs J.O."/>
            <person name="Brosius J."/>
            <person name="Murchison E.P."/>
            <person name="Sachidanandam R."/>
            <person name="Smith C."/>
            <person name="Hannon G.J."/>
            <person name="Tsend-Ayush E."/>
            <person name="McMillan D."/>
            <person name="Attenborough R."/>
            <person name="Rens W."/>
            <person name="Ferguson-Smith M."/>
            <person name="Lefevre C.M."/>
            <person name="Sharp J.A."/>
            <person name="Nicholas K.R."/>
            <person name="Ray D.A."/>
            <person name="Kube M."/>
            <person name="Reinhardt R."/>
            <person name="Pringle T.H."/>
            <person name="Taylor J."/>
            <person name="Jones R.C."/>
            <person name="Nixon B."/>
            <person name="Dacheux J.L."/>
            <person name="Niwa H."/>
            <person name="Sekita Y."/>
            <person name="Huang X."/>
            <person name="Stark A."/>
            <person name="Kheradpour P."/>
            <person name="Kellis M."/>
            <person name="Flicek P."/>
            <person name="Chen Y."/>
            <person name="Webber C."/>
            <person name="Hardison R."/>
            <person name="Nelson J."/>
            <person name="Hallsworth-Pepin K."/>
            <person name="Delehaunty K."/>
            <person name="Markovic C."/>
            <person name="Minx P."/>
            <person name="Feng Y."/>
            <person name="Kremitzki C."/>
            <person name="Mitreva M."/>
            <person name="Glasscock J."/>
            <person name="Wylie T."/>
            <person name="Wohldmann P."/>
            <person name="Thiru P."/>
            <person name="Nhan M.N."/>
            <person name="Pohl C.S."/>
            <person name="Smith S.M."/>
            <person name="Hou S."/>
            <person name="Nefedov M."/>
            <person name="de Jong P.J."/>
            <person name="Renfree M.B."/>
            <person name="Mardis E.R."/>
            <person name="Wilson R.K."/>
        </authorList>
    </citation>
    <scope>NUCLEOTIDE SEQUENCE [LARGE SCALE GENOMIC DNA]</scope>
    <source>
        <strain evidence="5 6">Glennie</strain>
    </source>
</reference>
<dbReference type="Ensembl" id="ENSOANT00000072249.1">
    <property type="protein sequence ID" value="ENSOANP00000037334.1"/>
    <property type="gene ID" value="ENSOANG00000001117.3"/>
</dbReference>
<keyword evidence="6" id="KW-1185">Reference proteome</keyword>
<accession>A0A6I8N8G3</accession>
<feature type="compositionally biased region" description="Polar residues" evidence="4">
    <location>
        <begin position="211"/>
        <end position="224"/>
    </location>
</feature>
<evidence type="ECO:0000256" key="3">
    <source>
        <dbReference type="SAM" id="Coils"/>
    </source>
</evidence>
<reference evidence="5" key="2">
    <citation type="submission" date="2025-08" db="UniProtKB">
        <authorList>
            <consortium name="Ensembl"/>
        </authorList>
    </citation>
    <scope>IDENTIFICATION</scope>
    <source>
        <strain evidence="5">Glennie</strain>
    </source>
</reference>
<feature type="compositionally biased region" description="Basic and acidic residues" evidence="4">
    <location>
        <begin position="1"/>
        <end position="22"/>
    </location>
</feature>
<reference evidence="5" key="3">
    <citation type="submission" date="2025-09" db="UniProtKB">
        <authorList>
            <consortium name="Ensembl"/>
        </authorList>
    </citation>
    <scope>IDENTIFICATION</scope>
    <source>
        <strain evidence="5">Glennie</strain>
    </source>
</reference>
<keyword evidence="2 3" id="KW-0175">Coiled coil</keyword>
<dbReference type="Bgee" id="ENSOANG00000001117">
    <property type="expression patterns" value="Expressed in heart and 8 other cell types or tissues"/>
</dbReference>
<name>A0A6I8N8G3_ORNAN</name>
<dbReference type="GeneTree" id="ENSGT00940000153912"/>
<evidence type="ECO:0000313" key="5">
    <source>
        <dbReference type="Ensembl" id="ENSOANP00000037334.1"/>
    </source>
</evidence>
<dbReference type="InterPro" id="IPR029627">
    <property type="entry name" value="CCSER"/>
</dbReference>
<protein>
    <submittedName>
        <fullName evidence="5">Coiled-coil serine rich protein 2</fullName>
    </submittedName>
</protein>
<comment type="similarity">
    <text evidence="1">Belongs to the CCSER family.</text>
</comment>
<dbReference type="PANTHER" id="PTHR22461:SF2">
    <property type="entry name" value="SERINE-RICH COILED-COIL DOMAIN-CONTAINING PROTEIN 2"/>
    <property type="match status" value="1"/>
</dbReference>
<gene>
    <name evidence="5" type="primary">CCSER2</name>
</gene>
<evidence type="ECO:0000256" key="4">
    <source>
        <dbReference type="SAM" id="MobiDB-lite"/>
    </source>
</evidence>
<evidence type="ECO:0000256" key="2">
    <source>
        <dbReference type="ARBA" id="ARBA00023054"/>
    </source>
</evidence>
<evidence type="ECO:0000256" key="1">
    <source>
        <dbReference type="ARBA" id="ARBA00010949"/>
    </source>
</evidence>
<evidence type="ECO:0000313" key="6">
    <source>
        <dbReference type="Proteomes" id="UP000002279"/>
    </source>
</evidence>
<feature type="coiled-coil region" evidence="3">
    <location>
        <begin position="153"/>
        <end position="180"/>
    </location>
</feature>
<feature type="compositionally biased region" description="Polar residues" evidence="4">
    <location>
        <begin position="243"/>
        <end position="254"/>
    </location>
</feature>
<feature type="region of interest" description="Disordered" evidence="4">
    <location>
        <begin position="211"/>
        <end position="273"/>
    </location>
</feature>
<sequence length="273" mass="31812">MRKKFSVDCDNMNRFDRSDRNGRQQQEGFWKRTPQRWRGQEHYHLGHTEHFHHGETDNRRSPYLESPVGHFENYGKTNLYQASRPVMGLPENTVMLDEMTLRHMVQDCTAVKTQLLKLKRLLHQNDENDSLQEMQLSLPPSPEVEDVDPVYKTEDLLNEIKQLKEEVKKKDETIKQLEHQLTVGCNCQKESPKSKGDKCILLDKYTQTSWRRSSGGYSAPSFSPWQGPIQGIPRTVPPHRRQTSSTTAFQQPSQFHRPRPGKTNKATTYRGPQ</sequence>
<dbReference type="Proteomes" id="UP000002279">
    <property type="component" value="Chromosome 3"/>
</dbReference>
<organism evidence="5 6">
    <name type="scientific">Ornithorhynchus anatinus</name>
    <name type="common">Duckbill platypus</name>
    <dbReference type="NCBI Taxonomy" id="9258"/>
    <lineage>
        <taxon>Eukaryota</taxon>
        <taxon>Metazoa</taxon>
        <taxon>Chordata</taxon>
        <taxon>Craniata</taxon>
        <taxon>Vertebrata</taxon>
        <taxon>Euteleostomi</taxon>
        <taxon>Mammalia</taxon>
        <taxon>Monotremata</taxon>
        <taxon>Ornithorhynchidae</taxon>
        <taxon>Ornithorhynchus</taxon>
    </lineage>
</organism>